<keyword evidence="12" id="KW-0472">Membrane</keyword>
<evidence type="ECO:0000313" key="16">
    <source>
        <dbReference type="EMBL" id="KND89963.1"/>
    </source>
</evidence>
<keyword evidence="5" id="KW-0812">Transmembrane</keyword>
<evidence type="ECO:0000256" key="13">
    <source>
        <dbReference type="ARBA" id="ARBA00024531"/>
    </source>
</evidence>
<comment type="catalytic activity">
    <reaction evidence="13">
        <text>a 1,2-diacyl-sn-glycerol + H2O = a 2-acylglycerol + a fatty acid + H(+)</text>
        <dbReference type="Rhea" id="RHEA:33275"/>
        <dbReference type="ChEBI" id="CHEBI:15377"/>
        <dbReference type="ChEBI" id="CHEBI:15378"/>
        <dbReference type="ChEBI" id="CHEBI:17389"/>
        <dbReference type="ChEBI" id="CHEBI:17815"/>
        <dbReference type="ChEBI" id="CHEBI:28868"/>
        <dbReference type="EC" id="3.1.1.116"/>
    </reaction>
    <physiologicalReaction direction="left-to-right" evidence="13">
        <dbReference type="Rhea" id="RHEA:33276"/>
    </physiologicalReaction>
</comment>
<evidence type="ECO:0000256" key="11">
    <source>
        <dbReference type="ARBA" id="ARBA00023098"/>
    </source>
</evidence>
<accession>A0A0L0N769</accession>
<keyword evidence="9" id="KW-0442">Lipid degradation</keyword>
<dbReference type="GO" id="GO:0016042">
    <property type="term" value="P:lipid catabolic process"/>
    <property type="evidence" value="ECO:0007669"/>
    <property type="project" value="UniProtKB-KW"/>
</dbReference>
<evidence type="ECO:0000256" key="8">
    <source>
        <dbReference type="ARBA" id="ARBA00022837"/>
    </source>
</evidence>
<evidence type="ECO:0000256" key="2">
    <source>
        <dbReference type="ARBA" id="ARBA00004651"/>
    </source>
</evidence>
<evidence type="ECO:0000259" key="15">
    <source>
        <dbReference type="Pfam" id="PF01764"/>
    </source>
</evidence>
<keyword evidence="8" id="KW-0106">Calcium</keyword>
<evidence type="ECO:0000313" key="17">
    <source>
        <dbReference type="Proteomes" id="UP000036947"/>
    </source>
</evidence>
<comment type="cofactor">
    <cofactor evidence="1">
        <name>Ca(2+)</name>
        <dbReference type="ChEBI" id="CHEBI:29108"/>
    </cofactor>
</comment>
<evidence type="ECO:0000256" key="3">
    <source>
        <dbReference type="ARBA" id="ARBA00022475"/>
    </source>
</evidence>
<evidence type="ECO:0000256" key="1">
    <source>
        <dbReference type="ARBA" id="ARBA00001913"/>
    </source>
</evidence>
<keyword evidence="3" id="KW-1003">Cell membrane</keyword>
<evidence type="ECO:0000256" key="6">
    <source>
        <dbReference type="ARBA" id="ARBA00022723"/>
    </source>
</evidence>
<dbReference type="GO" id="GO:0046872">
    <property type="term" value="F:metal ion binding"/>
    <property type="evidence" value="ECO:0007669"/>
    <property type="project" value="UniProtKB-KW"/>
</dbReference>
<keyword evidence="4" id="KW-0597">Phosphoprotein</keyword>
<dbReference type="InterPro" id="IPR052214">
    <property type="entry name" value="DAG_Lipase-Related"/>
</dbReference>
<organism evidence="16 17">
    <name type="scientific">Tolypocladium ophioglossoides (strain CBS 100239)</name>
    <name type="common">Snaketongue truffleclub</name>
    <name type="synonym">Elaphocordyceps ophioglossoides</name>
    <dbReference type="NCBI Taxonomy" id="1163406"/>
    <lineage>
        <taxon>Eukaryota</taxon>
        <taxon>Fungi</taxon>
        <taxon>Dikarya</taxon>
        <taxon>Ascomycota</taxon>
        <taxon>Pezizomycotina</taxon>
        <taxon>Sordariomycetes</taxon>
        <taxon>Hypocreomycetidae</taxon>
        <taxon>Hypocreales</taxon>
        <taxon>Ophiocordycipitaceae</taxon>
        <taxon>Tolypocladium</taxon>
    </lineage>
</organism>
<keyword evidence="10" id="KW-1133">Transmembrane helix</keyword>
<feature type="domain" description="Fungal lipase-type" evidence="15">
    <location>
        <begin position="62"/>
        <end position="219"/>
    </location>
</feature>
<dbReference type="Gene3D" id="3.40.50.1820">
    <property type="entry name" value="alpha/beta hydrolase"/>
    <property type="match status" value="1"/>
</dbReference>
<evidence type="ECO:0000256" key="10">
    <source>
        <dbReference type="ARBA" id="ARBA00022989"/>
    </source>
</evidence>
<dbReference type="InterPro" id="IPR002921">
    <property type="entry name" value="Fungal_lipase-type"/>
</dbReference>
<name>A0A0L0N769_TOLOC</name>
<dbReference type="Pfam" id="PF01764">
    <property type="entry name" value="Lipase_3"/>
    <property type="match status" value="1"/>
</dbReference>
<protein>
    <recommendedName>
        <fullName evidence="14">sn-1-specific diacylglycerol lipase</fullName>
        <ecNumber evidence="14">3.1.1.116</ecNumber>
    </recommendedName>
</protein>
<sequence length="341" mass="36376">MDGSPRDVAQLVYAACQCACLVYDPLAQPGPGLVPVMSRAPSVTGTAKAVSMWKLGAGNTLIVSVRGTASAADHMVNMNAEPEDASRVLGLPFRVDAHRGFLSCAKALLPSLPQEIARQLAADQRLSHVVFTGHSAGGAVASLLFLHAAYNCLSRESPAAQPGEAPARRGRAAPRPKISLATFGSAPVTSADVTARAGEQPSVGWMLAFVNEFDMVPRADQPYTRSIVDLYRTRYGLPCRWTAVGGESCPLSQALCWTLPEPSHQLVGEVILSRSALRATRPTGDSASEVAAPQAASLMFIKVARAAFHNLVFCEVGVHKRRVYLERMRFLATGAWETPTQ</sequence>
<proteinExistence type="predicted"/>
<dbReference type="CDD" id="cd00519">
    <property type="entry name" value="Lipase_3"/>
    <property type="match status" value="1"/>
</dbReference>
<dbReference type="InterPro" id="IPR029058">
    <property type="entry name" value="AB_hydrolase_fold"/>
</dbReference>
<dbReference type="PANTHER" id="PTHR45792">
    <property type="entry name" value="DIACYLGLYCEROL LIPASE HOMOLOG-RELATED"/>
    <property type="match status" value="1"/>
</dbReference>
<evidence type="ECO:0000256" key="4">
    <source>
        <dbReference type="ARBA" id="ARBA00022553"/>
    </source>
</evidence>
<dbReference type="EC" id="3.1.1.116" evidence="14"/>
<dbReference type="EMBL" id="LFRF01000015">
    <property type="protein sequence ID" value="KND89963.1"/>
    <property type="molecule type" value="Genomic_DNA"/>
</dbReference>
<reference evidence="16 17" key="1">
    <citation type="journal article" date="2015" name="BMC Genomics">
        <title>The genome of the truffle-parasite Tolypocladium ophioglossoides and the evolution of antifungal peptaibiotics.</title>
        <authorList>
            <person name="Quandt C.A."/>
            <person name="Bushley K.E."/>
            <person name="Spatafora J.W."/>
        </authorList>
    </citation>
    <scope>NUCLEOTIDE SEQUENCE [LARGE SCALE GENOMIC DNA]</scope>
    <source>
        <strain evidence="16 17">CBS 100239</strain>
    </source>
</reference>
<keyword evidence="6" id="KW-0479">Metal-binding</keyword>
<gene>
    <name evidence="16" type="ORF">TOPH_05342</name>
</gene>
<dbReference type="PANTHER" id="PTHR45792:SF8">
    <property type="entry name" value="DIACYLGLYCEROL LIPASE-ALPHA"/>
    <property type="match status" value="1"/>
</dbReference>
<evidence type="ECO:0000256" key="5">
    <source>
        <dbReference type="ARBA" id="ARBA00022692"/>
    </source>
</evidence>
<comment type="subcellular location">
    <subcellularLocation>
        <location evidence="2">Cell membrane</location>
        <topology evidence="2">Multi-pass membrane protein</topology>
    </subcellularLocation>
</comment>
<evidence type="ECO:0000256" key="9">
    <source>
        <dbReference type="ARBA" id="ARBA00022963"/>
    </source>
</evidence>
<dbReference type="GO" id="GO:0005886">
    <property type="term" value="C:plasma membrane"/>
    <property type="evidence" value="ECO:0007669"/>
    <property type="project" value="UniProtKB-SubCell"/>
</dbReference>
<keyword evidence="17" id="KW-1185">Reference proteome</keyword>
<dbReference type="GO" id="GO:0016298">
    <property type="term" value="F:lipase activity"/>
    <property type="evidence" value="ECO:0007669"/>
    <property type="project" value="TreeGrafter"/>
</dbReference>
<comment type="caution">
    <text evidence="16">The sequence shown here is derived from an EMBL/GenBank/DDBJ whole genome shotgun (WGS) entry which is preliminary data.</text>
</comment>
<evidence type="ECO:0000256" key="7">
    <source>
        <dbReference type="ARBA" id="ARBA00022801"/>
    </source>
</evidence>
<keyword evidence="11" id="KW-0443">Lipid metabolism</keyword>
<evidence type="ECO:0000256" key="12">
    <source>
        <dbReference type="ARBA" id="ARBA00023136"/>
    </source>
</evidence>
<dbReference type="AlphaFoldDB" id="A0A0L0N769"/>
<evidence type="ECO:0000256" key="14">
    <source>
        <dbReference type="ARBA" id="ARBA00026104"/>
    </source>
</evidence>
<keyword evidence="7" id="KW-0378">Hydrolase</keyword>
<dbReference type="Proteomes" id="UP000036947">
    <property type="component" value="Unassembled WGS sequence"/>
</dbReference>
<dbReference type="SUPFAM" id="SSF53474">
    <property type="entry name" value="alpha/beta-Hydrolases"/>
    <property type="match status" value="1"/>
</dbReference>